<feature type="compositionally biased region" description="Basic and acidic residues" evidence="1">
    <location>
        <begin position="22"/>
        <end position="33"/>
    </location>
</feature>
<accession>A0ABD1XYN4</accession>
<evidence type="ECO:0000313" key="3">
    <source>
        <dbReference type="Proteomes" id="UP001605036"/>
    </source>
</evidence>
<evidence type="ECO:0000256" key="1">
    <source>
        <dbReference type="SAM" id="MobiDB-lite"/>
    </source>
</evidence>
<gene>
    <name evidence="2" type="ORF">R1flu_025767</name>
</gene>
<organism evidence="2 3">
    <name type="scientific">Riccia fluitans</name>
    <dbReference type="NCBI Taxonomy" id="41844"/>
    <lineage>
        <taxon>Eukaryota</taxon>
        <taxon>Viridiplantae</taxon>
        <taxon>Streptophyta</taxon>
        <taxon>Embryophyta</taxon>
        <taxon>Marchantiophyta</taxon>
        <taxon>Marchantiopsida</taxon>
        <taxon>Marchantiidae</taxon>
        <taxon>Marchantiales</taxon>
        <taxon>Ricciaceae</taxon>
        <taxon>Riccia</taxon>
    </lineage>
</organism>
<keyword evidence="3" id="KW-1185">Reference proteome</keyword>
<proteinExistence type="predicted"/>
<sequence>MDNEQKEESKKRKALEQPSSDSKTKTEDEKQTKGEFPNVVGIGEASGSKLLGTKTMVNFNEWGVLLQNLGKP</sequence>
<protein>
    <submittedName>
        <fullName evidence="2">Uncharacterized protein</fullName>
    </submittedName>
</protein>
<dbReference type="Proteomes" id="UP001605036">
    <property type="component" value="Unassembled WGS sequence"/>
</dbReference>
<feature type="compositionally biased region" description="Basic and acidic residues" evidence="1">
    <location>
        <begin position="1"/>
        <end position="10"/>
    </location>
</feature>
<dbReference type="AlphaFoldDB" id="A0ABD1XYN4"/>
<reference evidence="2 3" key="1">
    <citation type="submission" date="2024-09" db="EMBL/GenBank/DDBJ databases">
        <title>Chromosome-scale assembly of Riccia fluitans.</title>
        <authorList>
            <person name="Paukszto L."/>
            <person name="Sawicki J."/>
            <person name="Karawczyk K."/>
            <person name="Piernik-Szablinska J."/>
            <person name="Szczecinska M."/>
            <person name="Mazdziarz M."/>
        </authorList>
    </citation>
    <scope>NUCLEOTIDE SEQUENCE [LARGE SCALE GENOMIC DNA]</scope>
    <source>
        <strain evidence="2">Rf_01</strain>
        <tissue evidence="2">Aerial parts of the thallus</tissue>
    </source>
</reference>
<dbReference type="EMBL" id="JBHFFA010000007">
    <property type="protein sequence ID" value="KAL2614075.1"/>
    <property type="molecule type" value="Genomic_DNA"/>
</dbReference>
<evidence type="ECO:0000313" key="2">
    <source>
        <dbReference type="EMBL" id="KAL2614075.1"/>
    </source>
</evidence>
<name>A0ABD1XYN4_9MARC</name>
<comment type="caution">
    <text evidence="2">The sequence shown here is derived from an EMBL/GenBank/DDBJ whole genome shotgun (WGS) entry which is preliminary data.</text>
</comment>
<feature type="region of interest" description="Disordered" evidence="1">
    <location>
        <begin position="1"/>
        <end position="47"/>
    </location>
</feature>